<protein>
    <submittedName>
        <fullName evidence="3">Spindle and centriole-associated protein 1</fullName>
    </submittedName>
</protein>
<reference evidence="3" key="1">
    <citation type="submission" date="2016-11" db="UniProtKB">
        <authorList>
            <consortium name="WormBaseParasite"/>
        </authorList>
    </citation>
    <scope>IDENTIFICATION</scope>
</reference>
<sequence length="184" mass="20804">MMLQDTTTAPSPDAAPESPKKKKKGKITINTALRLKTDNHRTLMSRTLATEEFITDTEQILNHTVAFTTIRLMDLKGQLQSLKTALDDKILDIEKDVSKEMEESTKRWRGMASNPTTLELDSITQESITNHIGLDSNIVSLTNAVQDMSEKLKKVVKIKPPKEWFEKVTQKEIRACTLKANIHD</sequence>
<proteinExistence type="predicted"/>
<keyword evidence="2" id="KW-1185">Reference proteome</keyword>
<evidence type="ECO:0000256" key="1">
    <source>
        <dbReference type="SAM" id="MobiDB-lite"/>
    </source>
</evidence>
<dbReference type="WBParaSite" id="L893_g26099.t1">
    <property type="protein sequence ID" value="L893_g26099.t1"/>
    <property type="gene ID" value="L893_g26099"/>
</dbReference>
<organism evidence="2 3">
    <name type="scientific">Steinernema glaseri</name>
    <dbReference type="NCBI Taxonomy" id="37863"/>
    <lineage>
        <taxon>Eukaryota</taxon>
        <taxon>Metazoa</taxon>
        <taxon>Ecdysozoa</taxon>
        <taxon>Nematoda</taxon>
        <taxon>Chromadorea</taxon>
        <taxon>Rhabditida</taxon>
        <taxon>Tylenchina</taxon>
        <taxon>Panagrolaimomorpha</taxon>
        <taxon>Strongyloidoidea</taxon>
        <taxon>Steinernematidae</taxon>
        <taxon>Steinernema</taxon>
    </lineage>
</organism>
<feature type="region of interest" description="Disordered" evidence="1">
    <location>
        <begin position="1"/>
        <end position="26"/>
    </location>
</feature>
<feature type="compositionally biased region" description="Polar residues" evidence="1">
    <location>
        <begin position="1"/>
        <end position="10"/>
    </location>
</feature>
<dbReference type="AlphaFoldDB" id="A0A1I7ZGZ2"/>
<dbReference type="Proteomes" id="UP000095287">
    <property type="component" value="Unplaced"/>
</dbReference>
<name>A0A1I7ZGZ2_9BILA</name>
<evidence type="ECO:0000313" key="2">
    <source>
        <dbReference type="Proteomes" id="UP000095287"/>
    </source>
</evidence>
<evidence type="ECO:0000313" key="3">
    <source>
        <dbReference type="WBParaSite" id="L893_g26099.t1"/>
    </source>
</evidence>
<accession>A0A1I7ZGZ2</accession>